<sequence>MDTDLATIGRQTVLAAEELIKTAQLKPGQILVVGCSTSEVQGARIGSYGSDVVAARILSSLLKVCSWYQVSLAIQCCEHLNRALVVEQAVADKYNLEEVTVIPVAKAGGALAAQAMREFACPMVVEAISAHAGLDIGSTLIGMHIKKVAVPVRLTPKYIGEAYLTAARARPKLVGGARAIYQLS</sequence>
<protein>
    <recommendedName>
        <fullName evidence="1">UPF0340 protein SAMN04488500_10266</fullName>
    </recommendedName>
</protein>
<dbReference type="Gene3D" id="3.40.50.10360">
    <property type="entry name" value="Hypothetical protein TT1679"/>
    <property type="match status" value="1"/>
</dbReference>
<dbReference type="NCBIfam" id="TIGR01440">
    <property type="entry name" value="TIGR01440 family protein"/>
    <property type="match status" value="1"/>
</dbReference>
<name>A0A1W1YR14_9FIRM</name>
<gene>
    <name evidence="2" type="ORF">SAMN04488500_10266</name>
</gene>
<evidence type="ECO:0000313" key="3">
    <source>
        <dbReference type="Proteomes" id="UP000192738"/>
    </source>
</evidence>
<dbReference type="AlphaFoldDB" id="A0A1W1YR14"/>
<dbReference type="STRING" id="112901.SAMN04488500_10266"/>
<accession>A0A1W1YR14</accession>
<dbReference type="PIRSF" id="PIRSF007510">
    <property type="entry name" value="UCP007510"/>
    <property type="match status" value="1"/>
</dbReference>
<evidence type="ECO:0000313" key="2">
    <source>
        <dbReference type="EMBL" id="SMC38241.1"/>
    </source>
</evidence>
<evidence type="ECO:0000256" key="1">
    <source>
        <dbReference type="HAMAP-Rule" id="MF_00800"/>
    </source>
</evidence>
<dbReference type="Proteomes" id="UP000192738">
    <property type="component" value="Unassembled WGS sequence"/>
</dbReference>
<dbReference type="RefSeq" id="WP_084573983.1">
    <property type="nucleotide sequence ID" value="NZ_CP155572.1"/>
</dbReference>
<dbReference type="SUPFAM" id="SSF110710">
    <property type="entry name" value="TTHA0583/YokD-like"/>
    <property type="match status" value="1"/>
</dbReference>
<dbReference type="Pfam" id="PF04260">
    <property type="entry name" value="DUF436"/>
    <property type="match status" value="1"/>
</dbReference>
<dbReference type="EMBL" id="FWXI01000002">
    <property type="protein sequence ID" value="SMC38241.1"/>
    <property type="molecule type" value="Genomic_DNA"/>
</dbReference>
<dbReference type="InterPro" id="IPR028345">
    <property type="entry name" value="Antibiotic_NAT-like"/>
</dbReference>
<dbReference type="InterPro" id="IPR006340">
    <property type="entry name" value="DUF436"/>
</dbReference>
<comment type="similarity">
    <text evidence="1">Belongs to the UPF0340 family.</text>
</comment>
<proteinExistence type="inferred from homology"/>
<reference evidence="2 3" key="1">
    <citation type="submission" date="2017-04" db="EMBL/GenBank/DDBJ databases">
        <authorList>
            <person name="Afonso C.L."/>
            <person name="Miller P.J."/>
            <person name="Scott M.A."/>
            <person name="Spackman E."/>
            <person name="Goraichik I."/>
            <person name="Dimitrov K.M."/>
            <person name="Suarez D.L."/>
            <person name="Swayne D.E."/>
        </authorList>
    </citation>
    <scope>NUCLEOTIDE SEQUENCE [LARGE SCALE GENOMIC DNA]</scope>
    <source>
        <strain evidence="2 3">DSM 5090</strain>
    </source>
</reference>
<keyword evidence="3" id="KW-1185">Reference proteome</keyword>
<dbReference type="OrthoDB" id="9803187at2"/>
<dbReference type="HAMAP" id="MF_00800">
    <property type="entry name" value="UPF0340"/>
    <property type="match status" value="1"/>
</dbReference>
<organism evidence="2 3">
    <name type="scientific">Sporomusa malonica</name>
    <dbReference type="NCBI Taxonomy" id="112901"/>
    <lineage>
        <taxon>Bacteria</taxon>
        <taxon>Bacillati</taxon>
        <taxon>Bacillota</taxon>
        <taxon>Negativicutes</taxon>
        <taxon>Selenomonadales</taxon>
        <taxon>Sporomusaceae</taxon>
        <taxon>Sporomusa</taxon>
    </lineage>
</organism>